<dbReference type="VEuPathDB" id="FungiDB:PSHT_01891"/>
<feature type="compositionally biased region" description="Basic and acidic residues" evidence="1">
    <location>
        <begin position="23"/>
        <end position="49"/>
    </location>
</feature>
<accession>A0A2S4VTY6</accession>
<feature type="non-terminal residue" evidence="2">
    <location>
        <position position="167"/>
    </location>
</feature>
<protein>
    <submittedName>
        <fullName evidence="2">Uncharacterized protein</fullName>
    </submittedName>
</protein>
<dbReference type="Proteomes" id="UP000239156">
    <property type="component" value="Unassembled WGS sequence"/>
</dbReference>
<evidence type="ECO:0000256" key="1">
    <source>
        <dbReference type="SAM" id="MobiDB-lite"/>
    </source>
</evidence>
<reference evidence="2" key="1">
    <citation type="submission" date="2017-12" db="EMBL/GenBank/DDBJ databases">
        <title>Gene loss provides genomic basis for host adaptation in cereal stripe rust fungi.</title>
        <authorList>
            <person name="Xia C."/>
        </authorList>
    </citation>
    <scope>NUCLEOTIDE SEQUENCE [LARGE SCALE GENOMIC DNA]</scope>
    <source>
        <strain evidence="2">93-210</strain>
    </source>
</reference>
<evidence type="ECO:0000313" key="2">
    <source>
        <dbReference type="EMBL" id="POW12996.1"/>
    </source>
</evidence>
<feature type="region of interest" description="Disordered" evidence="1">
    <location>
        <begin position="1"/>
        <end position="73"/>
    </location>
</feature>
<comment type="caution">
    <text evidence="2">The sequence shown here is derived from an EMBL/GenBank/DDBJ whole genome shotgun (WGS) entry which is preliminary data.</text>
</comment>
<dbReference type="AlphaFoldDB" id="A0A2S4VTY6"/>
<keyword evidence="3" id="KW-1185">Reference proteome</keyword>
<name>A0A2S4VTY6_9BASI</name>
<proteinExistence type="predicted"/>
<dbReference type="EMBL" id="PKSL01000027">
    <property type="protein sequence ID" value="POW12996.1"/>
    <property type="molecule type" value="Genomic_DNA"/>
</dbReference>
<dbReference type="VEuPathDB" id="FungiDB:PSTT_04043"/>
<sequence length="167" mass="19135">MPGLENLSRGWYTLRPPGTAVEETEKPTTRSRRNPDKNAYRGNNKRDFAGDGSGPFSSRQKKKSTQMTRLPFSSDQLHRSSQYASFGSLILERSIAFMMKMHLQSLIRTKSYMIIERGTSAKERSDFACVGISLFWKLGPQQPHTPWPLGWEFISGQPRLDLRLILR</sequence>
<organism evidence="2 3">
    <name type="scientific">Puccinia striiformis</name>
    <dbReference type="NCBI Taxonomy" id="27350"/>
    <lineage>
        <taxon>Eukaryota</taxon>
        <taxon>Fungi</taxon>
        <taxon>Dikarya</taxon>
        <taxon>Basidiomycota</taxon>
        <taxon>Pucciniomycotina</taxon>
        <taxon>Pucciniomycetes</taxon>
        <taxon>Pucciniales</taxon>
        <taxon>Pucciniaceae</taxon>
        <taxon>Puccinia</taxon>
    </lineage>
</organism>
<gene>
    <name evidence="2" type="ORF">PSTT_04043</name>
</gene>
<evidence type="ECO:0000313" key="3">
    <source>
        <dbReference type="Proteomes" id="UP000239156"/>
    </source>
</evidence>